<evidence type="ECO:0000313" key="2">
    <source>
        <dbReference type="Proteomes" id="UP000805704"/>
    </source>
</evidence>
<proteinExistence type="predicted"/>
<dbReference type="Proteomes" id="UP000805704">
    <property type="component" value="Chromosome 18"/>
</dbReference>
<keyword evidence="2" id="KW-1185">Reference proteome</keyword>
<dbReference type="EMBL" id="CM024806">
    <property type="protein sequence ID" value="KAG8008977.1"/>
    <property type="molecule type" value="Genomic_DNA"/>
</dbReference>
<sequence>MGCSSGRQPPAPVLHPDLDCGNSSEANTLPQDSENQNQGLNGCGEGGEGEGSVGRDPAKPPESLPTLERLAQATGGTEKSWYRCVFPFGVISLVIGMAGTGLQPPCLGSEAGAKCQRPQFLKRPLEAGNRTSQSAVRRWCWTQNADKQTREKEQNSSVLKLRARGLCAVSSHAGRQYHFVYEPKTWTEAQSYCREKYTDLATIDSVQDMNILNSMVDLSKVTTTTWRNQIWIGLQVKRDSWMWSLSNKGFYKHGETEFRNWQDGQPTSIGSGRHCTFMDESGRWNCEDCERSYKSVCMYVKGSNVTFFFINKTMTWTKAQNYCRTKYTDLASVRNMTENQKIQDLKDPEERAWIGLSRDSWKWSDGSYSSFRYWKNVDAFDNAQEQLCVTAHFEFYGMWMNMPCTLEKGFICYSLPSKRVIKVRVSKKTSGQDLNEPAVMEQMLQKLRQRLKDQGVNPDTVKLSWRKQADGKVFHKVEKKTEKKTKKTEL</sequence>
<gene>
    <name evidence="1" type="primary">SELL.7</name>
    <name evidence="1" type="ORF">GBF38_011549</name>
</gene>
<evidence type="ECO:0000313" key="1">
    <source>
        <dbReference type="EMBL" id="KAG8008977.1"/>
    </source>
</evidence>
<accession>A0ACB7F393</accession>
<protein>
    <submittedName>
        <fullName evidence="1">L-selectin</fullName>
    </submittedName>
</protein>
<reference evidence="1" key="1">
    <citation type="submission" date="2020-04" db="EMBL/GenBank/DDBJ databases">
        <title>A chromosome-scale assembly and high-density genetic map of the yellow drum (Nibea albiflora) genome.</title>
        <authorList>
            <person name="Xu D."/>
            <person name="Zhang W."/>
            <person name="Chen R."/>
            <person name="Tan P."/>
            <person name="Wang L."/>
            <person name="Song H."/>
            <person name="Tian L."/>
            <person name="Zhu Q."/>
            <person name="Wang B."/>
        </authorList>
    </citation>
    <scope>NUCLEOTIDE SEQUENCE</scope>
    <source>
        <strain evidence="1">ZJHYS-2018</strain>
    </source>
</reference>
<organism evidence="1 2">
    <name type="scientific">Nibea albiflora</name>
    <name type="common">Yellow drum</name>
    <name type="synonym">Corvina albiflora</name>
    <dbReference type="NCBI Taxonomy" id="240163"/>
    <lineage>
        <taxon>Eukaryota</taxon>
        <taxon>Metazoa</taxon>
        <taxon>Chordata</taxon>
        <taxon>Craniata</taxon>
        <taxon>Vertebrata</taxon>
        <taxon>Euteleostomi</taxon>
        <taxon>Actinopterygii</taxon>
        <taxon>Neopterygii</taxon>
        <taxon>Teleostei</taxon>
        <taxon>Neoteleostei</taxon>
        <taxon>Acanthomorphata</taxon>
        <taxon>Eupercaria</taxon>
        <taxon>Sciaenidae</taxon>
        <taxon>Nibea</taxon>
    </lineage>
</organism>
<name>A0ACB7F393_NIBAL</name>
<comment type="caution">
    <text evidence="1">The sequence shown here is derived from an EMBL/GenBank/DDBJ whole genome shotgun (WGS) entry which is preliminary data.</text>
</comment>